<evidence type="ECO:0000313" key="2">
    <source>
        <dbReference type="EMBL" id="KAK1569823.1"/>
    </source>
</evidence>
<proteinExistence type="predicted"/>
<evidence type="ECO:0000256" key="1">
    <source>
        <dbReference type="SAM" id="MobiDB-lite"/>
    </source>
</evidence>
<reference evidence="2" key="1">
    <citation type="submission" date="2021-06" db="EMBL/GenBank/DDBJ databases">
        <title>Comparative genomics, transcriptomics and evolutionary studies reveal genomic signatures of adaptation to plant cell wall in hemibiotrophic fungi.</title>
        <authorList>
            <consortium name="DOE Joint Genome Institute"/>
            <person name="Baroncelli R."/>
            <person name="Diaz J.F."/>
            <person name="Benocci T."/>
            <person name="Peng M."/>
            <person name="Battaglia E."/>
            <person name="Haridas S."/>
            <person name="Andreopoulos W."/>
            <person name="Labutti K."/>
            <person name="Pangilinan J."/>
            <person name="Floch G.L."/>
            <person name="Makela M.R."/>
            <person name="Henrissat B."/>
            <person name="Grigoriev I.V."/>
            <person name="Crouch J.A."/>
            <person name="De Vries R.P."/>
            <person name="Sukno S.A."/>
            <person name="Thon M.R."/>
        </authorList>
    </citation>
    <scope>NUCLEOTIDE SEQUENCE</scope>
    <source>
        <strain evidence="2">CBS 125086</strain>
    </source>
</reference>
<organism evidence="2 3">
    <name type="scientific">Colletotrichum navitas</name>
    <dbReference type="NCBI Taxonomy" id="681940"/>
    <lineage>
        <taxon>Eukaryota</taxon>
        <taxon>Fungi</taxon>
        <taxon>Dikarya</taxon>
        <taxon>Ascomycota</taxon>
        <taxon>Pezizomycotina</taxon>
        <taxon>Sordariomycetes</taxon>
        <taxon>Hypocreomycetidae</taxon>
        <taxon>Glomerellales</taxon>
        <taxon>Glomerellaceae</taxon>
        <taxon>Colletotrichum</taxon>
        <taxon>Colletotrichum graminicola species complex</taxon>
    </lineage>
</organism>
<name>A0AAD8UZD6_9PEZI</name>
<feature type="compositionally biased region" description="Polar residues" evidence="1">
    <location>
        <begin position="42"/>
        <end position="54"/>
    </location>
</feature>
<sequence>MDDMPGVSCLCPVVTTQQTSREARTNLDLIRNLDRSKPTLATPFNPSSVQGISGTTTTTTTT</sequence>
<dbReference type="GeneID" id="85437493"/>
<evidence type="ECO:0000313" key="3">
    <source>
        <dbReference type="Proteomes" id="UP001230504"/>
    </source>
</evidence>
<keyword evidence="3" id="KW-1185">Reference proteome</keyword>
<protein>
    <submittedName>
        <fullName evidence="2">Uncharacterized protein</fullName>
    </submittedName>
</protein>
<comment type="caution">
    <text evidence="2">The sequence shown here is derived from an EMBL/GenBank/DDBJ whole genome shotgun (WGS) entry which is preliminary data.</text>
</comment>
<dbReference type="AlphaFoldDB" id="A0AAD8UZD6"/>
<dbReference type="EMBL" id="JAHLJV010000122">
    <property type="protein sequence ID" value="KAK1569823.1"/>
    <property type="molecule type" value="Genomic_DNA"/>
</dbReference>
<feature type="non-terminal residue" evidence="2">
    <location>
        <position position="62"/>
    </location>
</feature>
<feature type="region of interest" description="Disordered" evidence="1">
    <location>
        <begin position="37"/>
        <end position="62"/>
    </location>
</feature>
<dbReference type="Proteomes" id="UP001230504">
    <property type="component" value="Unassembled WGS sequence"/>
</dbReference>
<dbReference type="RefSeq" id="XP_060408026.1">
    <property type="nucleotide sequence ID" value="XM_060553253.1"/>
</dbReference>
<accession>A0AAD8UZD6</accession>
<gene>
    <name evidence="2" type="ORF">LY79DRAFT_478826</name>
</gene>